<gene>
    <name evidence="11" type="ORF">SAMN06295916_0031</name>
</gene>
<evidence type="ECO:0000259" key="10">
    <source>
        <dbReference type="PROSITE" id="PS50109"/>
    </source>
</evidence>
<dbReference type="Pfam" id="PF00512">
    <property type="entry name" value="HisKA"/>
    <property type="match status" value="1"/>
</dbReference>
<dbReference type="SUPFAM" id="SSF55874">
    <property type="entry name" value="ATPase domain of HSP90 chaperone/DNA topoisomerase II/histidine kinase"/>
    <property type="match status" value="1"/>
</dbReference>
<feature type="transmembrane region" description="Helical" evidence="9">
    <location>
        <begin position="6"/>
        <end position="27"/>
    </location>
</feature>
<dbReference type="Proteomes" id="UP000197215">
    <property type="component" value="Unassembled WGS sequence"/>
</dbReference>
<keyword evidence="4" id="KW-0808">Transferase</keyword>
<protein>
    <recommendedName>
        <fullName evidence="2">histidine kinase</fullName>
        <ecNumber evidence="2">2.7.13.3</ecNumber>
    </recommendedName>
</protein>
<evidence type="ECO:0000256" key="3">
    <source>
        <dbReference type="ARBA" id="ARBA00022553"/>
    </source>
</evidence>
<dbReference type="CDD" id="cd00082">
    <property type="entry name" value="HisKA"/>
    <property type="match status" value="1"/>
</dbReference>
<dbReference type="Pfam" id="PF02518">
    <property type="entry name" value="HATPase_c"/>
    <property type="match status" value="1"/>
</dbReference>
<dbReference type="OrthoDB" id="8872837at2"/>
<dbReference type="PANTHER" id="PTHR43065:SF10">
    <property type="entry name" value="PEROXIDE STRESS-ACTIVATED HISTIDINE KINASE MAK3"/>
    <property type="match status" value="1"/>
</dbReference>
<dbReference type="Gene3D" id="3.30.565.10">
    <property type="entry name" value="Histidine kinase-like ATPase, C-terminal domain"/>
    <property type="match status" value="1"/>
</dbReference>
<keyword evidence="12" id="KW-1185">Reference proteome</keyword>
<dbReference type="SMART" id="SM00387">
    <property type="entry name" value="HATPase_c"/>
    <property type="match status" value="1"/>
</dbReference>
<dbReference type="PANTHER" id="PTHR43065">
    <property type="entry name" value="SENSOR HISTIDINE KINASE"/>
    <property type="match status" value="1"/>
</dbReference>
<evidence type="ECO:0000256" key="9">
    <source>
        <dbReference type="SAM" id="Phobius"/>
    </source>
</evidence>
<accession>A0A212SZQ2</accession>
<reference evidence="12" key="1">
    <citation type="submission" date="2017-06" db="EMBL/GenBank/DDBJ databases">
        <authorList>
            <person name="Varghese N."/>
            <person name="Submissions S."/>
        </authorList>
    </citation>
    <scope>NUCLEOTIDE SEQUENCE [LARGE SCALE GENOMIC DNA]</scope>
    <source>
        <strain evidence="12">MWH-VicM1</strain>
    </source>
</reference>
<dbReference type="SMART" id="SM00388">
    <property type="entry name" value="HisKA"/>
    <property type="match status" value="1"/>
</dbReference>
<dbReference type="RefSeq" id="WP_088811911.1">
    <property type="nucleotide sequence ID" value="NZ_FYEX01000001.1"/>
</dbReference>
<dbReference type="Gene3D" id="1.10.287.130">
    <property type="match status" value="1"/>
</dbReference>
<dbReference type="InterPro" id="IPR003594">
    <property type="entry name" value="HATPase_dom"/>
</dbReference>
<sequence>MLKPLIALYFFVLAAIQLGLLIGLFHYHRSRNLVRPSPYWMGSLTANISALFVFGLGVIFVDDVERPAFNFTIANTLFYVAAVYQWLFCKSLTQVVSDRFDALAKASILIFFVIFELLRHYGNFEIRTVYMVCLALFLFGSQIHQLRQIRKIDSSPQLTYLQYATMIELSFAICRLVVLGFSTLSVQRVEQLPQALIFFTIAQLVANTVAYIAIGSYWTEKMALSSATFSNENEVIKKLLLERDELIASLLKANKTVATGALSASIAHELNQPITAISLNTEFLKLKMDKGTETSSEIKDVILNIEHDNQRISRIVSTLRNIFQQDQAELAAVNLNDLIEDLMPIITPQAKNLGIQVNLNLSGNHLVPMNSNEFSQVILNLLNNAIQSLSNLDIQHKKIDISTQFTSAEMKLSIADNGAGVPEHLRANLFNLMSSNKKDGMGLGLWLSKHIVDRHQGNIAYQVSVAGGAEFVITLPLKPI</sequence>
<feature type="transmembrane region" description="Helical" evidence="9">
    <location>
        <begin position="124"/>
        <end position="140"/>
    </location>
</feature>
<dbReference type="InterPro" id="IPR036097">
    <property type="entry name" value="HisK_dim/P_sf"/>
</dbReference>
<evidence type="ECO:0000313" key="11">
    <source>
        <dbReference type="EMBL" id="SNC59272.1"/>
    </source>
</evidence>
<keyword evidence="3" id="KW-0597">Phosphoprotein</keyword>
<keyword evidence="8" id="KW-0902">Two-component regulatory system</keyword>
<evidence type="ECO:0000256" key="1">
    <source>
        <dbReference type="ARBA" id="ARBA00000085"/>
    </source>
</evidence>
<keyword evidence="7" id="KW-0067">ATP-binding</keyword>
<feature type="transmembrane region" description="Helical" evidence="9">
    <location>
        <begin position="196"/>
        <end position="218"/>
    </location>
</feature>
<feature type="transmembrane region" description="Helical" evidence="9">
    <location>
        <begin position="39"/>
        <end position="61"/>
    </location>
</feature>
<evidence type="ECO:0000256" key="8">
    <source>
        <dbReference type="ARBA" id="ARBA00023012"/>
    </source>
</evidence>
<keyword evidence="5" id="KW-0547">Nucleotide-binding</keyword>
<dbReference type="AlphaFoldDB" id="A0A212SZQ2"/>
<feature type="transmembrane region" description="Helical" evidence="9">
    <location>
        <begin position="100"/>
        <end position="118"/>
    </location>
</feature>
<dbReference type="InterPro" id="IPR036890">
    <property type="entry name" value="HATPase_C_sf"/>
</dbReference>
<feature type="domain" description="Histidine kinase" evidence="10">
    <location>
        <begin position="265"/>
        <end position="479"/>
    </location>
</feature>
<dbReference type="GO" id="GO:0000155">
    <property type="term" value="F:phosphorelay sensor kinase activity"/>
    <property type="evidence" value="ECO:0007669"/>
    <property type="project" value="InterPro"/>
</dbReference>
<dbReference type="GO" id="GO:0005524">
    <property type="term" value="F:ATP binding"/>
    <property type="evidence" value="ECO:0007669"/>
    <property type="project" value="UniProtKB-KW"/>
</dbReference>
<feature type="transmembrane region" description="Helical" evidence="9">
    <location>
        <begin position="67"/>
        <end position="88"/>
    </location>
</feature>
<organism evidence="11 12">
    <name type="scientific">Polynucleobacter victoriensis</name>
    <dbReference type="NCBI Taxonomy" id="2049319"/>
    <lineage>
        <taxon>Bacteria</taxon>
        <taxon>Pseudomonadati</taxon>
        <taxon>Pseudomonadota</taxon>
        <taxon>Betaproteobacteria</taxon>
        <taxon>Burkholderiales</taxon>
        <taxon>Burkholderiaceae</taxon>
        <taxon>Polynucleobacter</taxon>
    </lineage>
</organism>
<dbReference type="SUPFAM" id="SSF47384">
    <property type="entry name" value="Homodimeric domain of signal transducing histidine kinase"/>
    <property type="match status" value="1"/>
</dbReference>
<evidence type="ECO:0000256" key="7">
    <source>
        <dbReference type="ARBA" id="ARBA00022840"/>
    </source>
</evidence>
<keyword evidence="9" id="KW-0472">Membrane</keyword>
<dbReference type="InterPro" id="IPR004358">
    <property type="entry name" value="Sig_transdc_His_kin-like_C"/>
</dbReference>
<evidence type="ECO:0000256" key="6">
    <source>
        <dbReference type="ARBA" id="ARBA00022777"/>
    </source>
</evidence>
<dbReference type="InterPro" id="IPR005467">
    <property type="entry name" value="His_kinase_dom"/>
</dbReference>
<name>A0A212SZQ2_9BURK</name>
<dbReference type="PRINTS" id="PR00344">
    <property type="entry name" value="BCTRLSENSOR"/>
</dbReference>
<dbReference type="EC" id="2.7.13.3" evidence="2"/>
<dbReference type="EMBL" id="FYEX01000001">
    <property type="protein sequence ID" value="SNC59272.1"/>
    <property type="molecule type" value="Genomic_DNA"/>
</dbReference>
<feature type="transmembrane region" description="Helical" evidence="9">
    <location>
        <begin position="160"/>
        <end position="184"/>
    </location>
</feature>
<keyword evidence="6 11" id="KW-0418">Kinase</keyword>
<evidence type="ECO:0000256" key="4">
    <source>
        <dbReference type="ARBA" id="ARBA00022679"/>
    </source>
</evidence>
<keyword evidence="9" id="KW-0812">Transmembrane</keyword>
<dbReference type="PROSITE" id="PS50109">
    <property type="entry name" value="HIS_KIN"/>
    <property type="match status" value="1"/>
</dbReference>
<evidence type="ECO:0000313" key="12">
    <source>
        <dbReference type="Proteomes" id="UP000197215"/>
    </source>
</evidence>
<comment type="catalytic activity">
    <reaction evidence="1">
        <text>ATP + protein L-histidine = ADP + protein N-phospho-L-histidine.</text>
        <dbReference type="EC" id="2.7.13.3"/>
    </reaction>
</comment>
<proteinExistence type="predicted"/>
<evidence type="ECO:0000256" key="5">
    <source>
        <dbReference type="ARBA" id="ARBA00022741"/>
    </source>
</evidence>
<keyword evidence="9" id="KW-1133">Transmembrane helix</keyword>
<evidence type="ECO:0000256" key="2">
    <source>
        <dbReference type="ARBA" id="ARBA00012438"/>
    </source>
</evidence>
<dbReference type="InterPro" id="IPR003661">
    <property type="entry name" value="HisK_dim/P_dom"/>
</dbReference>